<keyword evidence="5" id="KW-0413">Isomerase</keyword>
<dbReference type="Gene3D" id="3.40.30.10">
    <property type="entry name" value="Glutaredoxin"/>
    <property type="match status" value="3"/>
</dbReference>
<dbReference type="InterPro" id="IPR057305">
    <property type="entry name" value="Thioredox_PDIA6_C"/>
</dbReference>
<dbReference type="Proteomes" id="UP000006906">
    <property type="component" value="Chromosome 7"/>
</dbReference>
<dbReference type="EMBL" id="CM008968">
    <property type="protein sequence ID" value="PNW80706.1"/>
    <property type="molecule type" value="Genomic_DNA"/>
</dbReference>
<comment type="subcellular location">
    <subcellularLocation>
        <location evidence="2">Endoplasmic reticulum lumen</location>
    </subcellularLocation>
</comment>
<organism evidence="9 10">
    <name type="scientific">Chlamydomonas reinhardtii</name>
    <name type="common">Chlamydomonas smithii</name>
    <dbReference type="NCBI Taxonomy" id="3055"/>
    <lineage>
        <taxon>Eukaryota</taxon>
        <taxon>Viridiplantae</taxon>
        <taxon>Chlorophyta</taxon>
        <taxon>core chlorophytes</taxon>
        <taxon>Chlorophyceae</taxon>
        <taxon>CS clade</taxon>
        <taxon>Chlamydomonadales</taxon>
        <taxon>Chlamydomonadaceae</taxon>
        <taxon>Chlamydomonas</taxon>
    </lineage>
</organism>
<dbReference type="STRING" id="3055.A0A2K3DJK2"/>
<dbReference type="Pfam" id="PF00085">
    <property type="entry name" value="Thioredoxin"/>
    <property type="match status" value="1"/>
</dbReference>
<evidence type="ECO:0000256" key="7">
    <source>
        <dbReference type="SAM" id="MobiDB-lite"/>
    </source>
</evidence>
<feature type="domain" description="Thioredoxin" evidence="8">
    <location>
        <begin position="1"/>
        <end position="106"/>
    </location>
</feature>
<reference evidence="9 10" key="1">
    <citation type="journal article" date="2007" name="Science">
        <title>The Chlamydomonas genome reveals the evolution of key animal and plant functions.</title>
        <authorList>
            <person name="Merchant S.S."/>
            <person name="Prochnik S.E."/>
            <person name="Vallon O."/>
            <person name="Harris E.H."/>
            <person name="Karpowicz S.J."/>
            <person name="Witman G.B."/>
            <person name="Terry A."/>
            <person name="Salamov A."/>
            <person name="Fritz-Laylin L.K."/>
            <person name="Marechal-Drouard L."/>
            <person name="Marshall W.F."/>
            <person name="Qu L.H."/>
            <person name="Nelson D.R."/>
            <person name="Sanderfoot A.A."/>
            <person name="Spalding M.H."/>
            <person name="Kapitonov V.V."/>
            <person name="Ren Q."/>
            <person name="Ferris P."/>
            <person name="Lindquist E."/>
            <person name="Shapiro H."/>
            <person name="Lucas S.M."/>
            <person name="Grimwood J."/>
            <person name="Schmutz J."/>
            <person name="Cardol P."/>
            <person name="Cerutti H."/>
            <person name="Chanfreau G."/>
            <person name="Chen C.L."/>
            <person name="Cognat V."/>
            <person name="Croft M.T."/>
            <person name="Dent R."/>
            <person name="Dutcher S."/>
            <person name="Fernandez E."/>
            <person name="Fukuzawa H."/>
            <person name="Gonzalez-Ballester D."/>
            <person name="Gonzalez-Halphen D."/>
            <person name="Hallmann A."/>
            <person name="Hanikenne M."/>
            <person name="Hippler M."/>
            <person name="Inwood W."/>
            <person name="Jabbari K."/>
            <person name="Kalanon M."/>
            <person name="Kuras R."/>
            <person name="Lefebvre P.A."/>
            <person name="Lemaire S.D."/>
            <person name="Lobanov A.V."/>
            <person name="Lohr M."/>
            <person name="Manuell A."/>
            <person name="Meier I."/>
            <person name="Mets L."/>
            <person name="Mittag M."/>
            <person name="Mittelmeier T."/>
            <person name="Moroney J.V."/>
            <person name="Moseley J."/>
            <person name="Napoli C."/>
            <person name="Nedelcu A.M."/>
            <person name="Niyogi K."/>
            <person name="Novoselov S.V."/>
            <person name="Paulsen I.T."/>
            <person name="Pazour G."/>
            <person name="Purton S."/>
            <person name="Ral J.P."/>
            <person name="Riano-Pachon D.M."/>
            <person name="Riekhof W."/>
            <person name="Rymarquis L."/>
            <person name="Schroda M."/>
            <person name="Stern D."/>
            <person name="Umen J."/>
            <person name="Willows R."/>
            <person name="Wilson N."/>
            <person name="Zimmer S.L."/>
            <person name="Allmer J."/>
            <person name="Balk J."/>
            <person name="Bisova K."/>
            <person name="Chen C.J."/>
            <person name="Elias M."/>
            <person name="Gendler K."/>
            <person name="Hauser C."/>
            <person name="Lamb M.R."/>
            <person name="Ledford H."/>
            <person name="Long J.C."/>
            <person name="Minagawa J."/>
            <person name="Page M.D."/>
            <person name="Pan J."/>
            <person name="Pootakham W."/>
            <person name="Roje S."/>
            <person name="Rose A."/>
            <person name="Stahlberg E."/>
            <person name="Terauchi A.M."/>
            <person name="Yang P."/>
            <person name="Ball S."/>
            <person name="Bowler C."/>
            <person name="Dieckmann C.L."/>
            <person name="Gladyshev V.N."/>
            <person name="Green P."/>
            <person name="Jorgensen R."/>
            <person name="Mayfield S."/>
            <person name="Mueller-Roeber B."/>
            <person name="Rajamani S."/>
            <person name="Sayre R.T."/>
            <person name="Brokstein P."/>
            <person name="Dubchak I."/>
            <person name="Goodstein D."/>
            <person name="Hornick L."/>
            <person name="Huang Y.W."/>
            <person name="Jhaveri J."/>
            <person name="Luo Y."/>
            <person name="Martinez D."/>
            <person name="Ngau W.C."/>
            <person name="Otillar B."/>
            <person name="Poliakov A."/>
            <person name="Porter A."/>
            <person name="Szajkowski L."/>
            <person name="Werner G."/>
            <person name="Zhou K."/>
            <person name="Grigoriev I.V."/>
            <person name="Rokhsar D.S."/>
            <person name="Grossman A.R."/>
        </authorList>
    </citation>
    <scope>NUCLEOTIDE SEQUENCE [LARGE SCALE GENOMIC DNA]</scope>
    <source>
        <strain evidence="10">CC-503</strain>
    </source>
</reference>
<feature type="compositionally biased region" description="Basic residues" evidence="7">
    <location>
        <begin position="745"/>
        <end position="760"/>
    </location>
</feature>
<dbReference type="AlphaFoldDB" id="A0A2K3DJK2"/>
<dbReference type="PANTHER" id="PTHR45815:SF3">
    <property type="entry name" value="PROTEIN DISULFIDE-ISOMERASE A6"/>
    <property type="match status" value="1"/>
</dbReference>
<evidence type="ECO:0000313" key="10">
    <source>
        <dbReference type="Proteomes" id="UP000006906"/>
    </source>
</evidence>
<accession>A0A2K3DJK2</accession>
<dbReference type="InterPro" id="IPR013766">
    <property type="entry name" value="Thioredoxin_domain"/>
</dbReference>
<dbReference type="RefSeq" id="XP_042922669.1">
    <property type="nucleotide sequence ID" value="XM_043064101.1"/>
</dbReference>
<evidence type="ECO:0000256" key="3">
    <source>
        <dbReference type="ARBA" id="ARBA00012723"/>
    </source>
</evidence>
<name>A0A2K3DJK2_CHLRE</name>
<evidence type="ECO:0000259" key="8">
    <source>
        <dbReference type="PROSITE" id="PS51352"/>
    </source>
</evidence>
<evidence type="ECO:0000256" key="6">
    <source>
        <dbReference type="ARBA" id="ARBA00023284"/>
    </source>
</evidence>
<feature type="compositionally biased region" description="Basic and acidic residues" evidence="7">
    <location>
        <begin position="729"/>
        <end position="744"/>
    </location>
</feature>
<dbReference type="GO" id="GO:0005783">
    <property type="term" value="C:endoplasmic reticulum"/>
    <property type="evidence" value="ECO:0000318"/>
    <property type="project" value="GO_Central"/>
</dbReference>
<evidence type="ECO:0000256" key="5">
    <source>
        <dbReference type="ARBA" id="ARBA00023235"/>
    </source>
</evidence>
<dbReference type="PANTHER" id="PTHR45815">
    <property type="entry name" value="PROTEIN DISULFIDE-ISOMERASE A6"/>
    <property type="match status" value="1"/>
</dbReference>
<dbReference type="Gramene" id="PNW80706">
    <property type="protein sequence ID" value="PNW80706"/>
    <property type="gene ID" value="CHLRE_07g326600v5"/>
</dbReference>
<sequence>MQSDGVAAVEFYAPWCGHCQSLAPHFKKVAQNLQGMALVGAVDCNDQKAAGNLCQRFGIKGFPTIKLFRADKQKNPYTGELAKEDLEYNGPRTAKPLVDSISAMLTDAYIARLTSSEKAAEWADKANAAGKAQVLLFTNKDASTLLYKALSTQLRNGLAFAEVHEKASDLVKDFGVESFPTLIVVKTDGTRATYSGELKAPALLQYLADFSSIKPATDDASSGSSKSSSKSSKSSEPAWSFVRQLSGNVSAELAALDAREEMALLAVHGAEGEDGCKDAREAFLTAAGDMQAVVDTVLLAAPAAELEEGGGGAAALAALGLDVAALRGADACELQVVLLPFGRDKSELDDYSRYTGPPEGKALQRWVTDAVPVLTTQLDDMSAGPFLAMDPSEGRMALAPKVLLFTTKDEAPGVFRALALAMKGRGNMAFAWVQAGSVAAQKTVESFKPPRVPSMLVVLPQQAPPSEDDPAGAGGGLRFGLQPYFGPLKFTPMKEFLSNLAEQIETSSGVVNDPELVKKALPQISSQSDLEAHCTSKAGLCLLALLDAEQPGFEDEKKELLSLALKQAGEGGAFHFAWMEGRKHKSVMQAFDLMHSDVPTLVALSAKRLRFAVLPAPEDSSTRGARLRPEVVTRFVDGVLAGKVRTQALTALPEVKSGDEASEADLAAAAASRGASGAAAIDAASDAAPEPEAPVEEEFDLSDIMSEEVEGGELAGAGKADRLKEVEEQLKAEEEARKAEEAAKAKKSSKKKKKGKKKKAAAASDEL</sequence>
<dbReference type="OMA" id="KICAIGF"/>
<evidence type="ECO:0000256" key="2">
    <source>
        <dbReference type="ARBA" id="ARBA00004319"/>
    </source>
</evidence>
<keyword evidence="4" id="KW-1015">Disulfide bond</keyword>
<feature type="compositionally biased region" description="Low complexity" evidence="7">
    <location>
        <begin position="221"/>
        <end position="234"/>
    </location>
</feature>
<dbReference type="GO" id="GO:0015035">
    <property type="term" value="F:protein-disulfide reductase activity"/>
    <property type="evidence" value="ECO:0000318"/>
    <property type="project" value="GO_Central"/>
</dbReference>
<evidence type="ECO:0000256" key="4">
    <source>
        <dbReference type="ARBA" id="ARBA00023157"/>
    </source>
</evidence>
<evidence type="ECO:0000313" key="9">
    <source>
        <dbReference type="EMBL" id="PNW80706.1"/>
    </source>
</evidence>
<dbReference type="EC" id="5.3.4.1" evidence="3"/>
<dbReference type="GO" id="GO:0034976">
    <property type="term" value="P:response to endoplasmic reticulum stress"/>
    <property type="evidence" value="ECO:0000318"/>
    <property type="project" value="GO_Central"/>
</dbReference>
<feature type="region of interest" description="Disordered" evidence="7">
    <location>
        <begin position="215"/>
        <end position="234"/>
    </location>
</feature>
<dbReference type="GO" id="GO:0005788">
    <property type="term" value="C:endoplasmic reticulum lumen"/>
    <property type="evidence" value="ECO:0007669"/>
    <property type="project" value="UniProtKB-SubCell"/>
</dbReference>
<proteinExistence type="predicted"/>
<keyword evidence="10" id="KW-1185">Reference proteome</keyword>
<dbReference type="InterPro" id="IPR036249">
    <property type="entry name" value="Thioredoxin-like_sf"/>
</dbReference>
<evidence type="ECO:0000256" key="1">
    <source>
        <dbReference type="ARBA" id="ARBA00001182"/>
    </source>
</evidence>
<dbReference type="InParanoid" id="A0A2K3DJK2"/>
<dbReference type="Pfam" id="PF24541">
    <property type="entry name" value="Thioredox_PDIA6_C"/>
    <property type="match status" value="1"/>
</dbReference>
<dbReference type="ExpressionAtlas" id="A0A2K3DJK2">
    <property type="expression patterns" value="baseline and differential"/>
</dbReference>
<dbReference type="SUPFAM" id="SSF52833">
    <property type="entry name" value="Thioredoxin-like"/>
    <property type="match status" value="2"/>
</dbReference>
<dbReference type="GO" id="GO:0003756">
    <property type="term" value="F:protein disulfide isomerase activity"/>
    <property type="evidence" value="ECO:0007669"/>
    <property type="project" value="UniProtKB-EC"/>
</dbReference>
<dbReference type="KEGG" id="cre:CHLRE_07g326600v5"/>
<keyword evidence="6" id="KW-0676">Redox-active center</keyword>
<gene>
    <name evidence="9" type="ORF">CHLRE_07g326600v5</name>
</gene>
<dbReference type="PROSITE" id="PS51352">
    <property type="entry name" value="THIOREDOXIN_2"/>
    <property type="match status" value="1"/>
</dbReference>
<dbReference type="PRINTS" id="PR00421">
    <property type="entry name" value="THIOREDOXIN"/>
</dbReference>
<comment type="catalytic activity">
    <reaction evidence="1">
        <text>Catalyzes the rearrangement of -S-S- bonds in proteins.</text>
        <dbReference type="EC" id="5.3.4.1"/>
    </reaction>
</comment>
<dbReference type="OrthoDB" id="511561at2759"/>
<dbReference type="GeneID" id="5716241"/>
<feature type="region of interest" description="Disordered" evidence="7">
    <location>
        <begin position="729"/>
        <end position="767"/>
    </location>
</feature>
<protein>
    <recommendedName>
        <fullName evidence="3">protein disulfide-isomerase</fullName>
        <ecNumber evidence="3">5.3.4.1</ecNumber>
    </recommendedName>
</protein>